<keyword evidence="11 16" id="KW-0694">RNA-binding</keyword>
<dbReference type="SUPFAM" id="SSF54991">
    <property type="entry name" value="Anticodon-binding domain of PheRS"/>
    <property type="match status" value="1"/>
</dbReference>
<dbReference type="SMART" id="SM00896">
    <property type="entry name" value="FDX-ACB"/>
    <property type="match status" value="1"/>
</dbReference>
<keyword evidence="12 15" id="KW-0648">Protein biosynthesis</keyword>
<feature type="binding site" evidence="15">
    <location>
        <position position="454"/>
    </location>
    <ligand>
        <name>Mg(2+)</name>
        <dbReference type="ChEBI" id="CHEBI:18420"/>
        <note>shared with alpha subunit</note>
    </ligand>
</feature>
<sequence>MKFSELWLREWVNPALDSAALADQITMAGLEVDGIEPVAGAFHGVVVGEVVECGQHPNADKLRVTKVNVGGDRLLDIVCGAPNCRQGLKVAVATVGALLPGDFKIKAAKLRGEPSEGMLCSFSELGISDDHNGIIELPADAPIGADLRDYLQLDDNSIEISVTPNRADCFGIIGVARDVAVLNGLTLNAPDMAAVAATINDTLPVRVDATDACPRYLSRVVKNINVKAATPLWMKEKLRRCGIRSIDPVVDVTNYVLLELGQPMHAFDLDRIDGGIVVRMAQQNETLTLLDGNEVKLDSDTLVIADHHKALAMGGIFGGEHSGVNDETCNVLLECAWFAPLAITGRARRHGLHTDASHRYERGVDPALQHQAMERATRLLLDICGGEAGPVVDNSVPEKLPVRAEITLRREKLDRLIGHHIEDRRVTEILQLLGCEVSVGEGGWRAVAPGWRFDMAIEEDLVEEVARVYGYNNIPDVPVKAELVMTQHREADLSLKRVKAMLVDKGYQEAITYSFVDPKVQSLLHPGEEALILPSPISSDMSAMRLSLWTGLLSAVVYNQNRQQNRVRLFESGLRFVPDTQADLGIRQDVMLAGVLSGNRFEEHWDLARQTVDFYDLKGDLESVLELTGKLDAIEFRAEANPALHPGQSAAIYLQGERIGFIGVVHPELERKLALNGRTLVFELLWNKVADRVLPDAREVSRFPANRRDIAVVVAENVPAADIIAECKKVGANQIVGVNLFDVYRGKGVNEGFKSLAISLILQDTSRTLEEDEIAATVANCVAALKERFQATLRD</sequence>
<dbReference type="Gene3D" id="3.50.40.10">
    <property type="entry name" value="Phenylalanyl-trna Synthetase, Chain B, domain 3"/>
    <property type="match status" value="1"/>
</dbReference>
<dbReference type="InterPro" id="IPR045864">
    <property type="entry name" value="aa-tRNA-synth_II/BPL/LPL"/>
</dbReference>
<proteinExistence type="inferred from homology"/>
<evidence type="ECO:0000256" key="4">
    <source>
        <dbReference type="ARBA" id="ARBA00022490"/>
    </source>
</evidence>
<comment type="catalytic activity">
    <reaction evidence="14 15">
        <text>tRNA(Phe) + L-phenylalanine + ATP = L-phenylalanyl-tRNA(Phe) + AMP + diphosphate + H(+)</text>
        <dbReference type="Rhea" id="RHEA:19413"/>
        <dbReference type="Rhea" id="RHEA-COMP:9668"/>
        <dbReference type="Rhea" id="RHEA-COMP:9699"/>
        <dbReference type="ChEBI" id="CHEBI:15378"/>
        <dbReference type="ChEBI" id="CHEBI:30616"/>
        <dbReference type="ChEBI" id="CHEBI:33019"/>
        <dbReference type="ChEBI" id="CHEBI:58095"/>
        <dbReference type="ChEBI" id="CHEBI:78442"/>
        <dbReference type="ChEBI" id="CHEBI:78531"/>
        <dbReference type="ChEBI" id="CHEBI:456215"/>
        <dbReference type="EC" id="6.1.1.20"/>
    </reaction>
</comment>
<dbReference type="Pfam" id="PF17759">
    <property type="entry name" value="tRNA_synthFbeta"/>
    <property type="match status" value="1"/>
</dbReference>
<dbReference type="SMART" id="SM00873">
    <property type="entry name" value="B3_4"/>
    <property type="match status" value="1"/>
</dbReference>
<evidence type="ECO:0000256" key="16">
    <source>
        <dbReference type="PROSITE-ProRule" id="PRU00209"/>
    </source>
</evidence>
<dbReference type="EC" id="6.1.1.20" evidence="15"/>
<dbReference type="InterPro" id="IPR009061">
    <property type="entry name" value="DNA-bd_dom_put_sf"/>
</dbReference>
<evidence type="ECO:0000256" key="12">
    <source>
        <dbReference type="ARBA" id="ARBA00022917"/>
    </source>
</evidence>
<evidence type="ECO:0000256" key="9">
    <source>
        <dbReference type="ARBA" id="ARBA00022840"/>
    </source>
</evidence>
<feature type="domain" description="FDX-ACB" evidence="18">
    <location>
        <begin position="701"/>
        <end position="794"/>
    </location>
</feature>
<dbReference type="GO" id="GO:0005524">
    <property type="term" value="F:ATP binding"/>
    <property type="evidence" value="ECO:0007669"/>
    <property type="project" value="UniProtKB-UniRule"/>
</dbReference>
<reference evidence="20 21" key="1">
    <citation type="submission" date="2019-06" db="EMBL/GenBank/DDBJ databases">
        <authorList>
            <person name="Yang Y."/>
        </authorList>
    </citation>
    <scope>NUCLEOTIDE SEQUENCE [LARGE SCALE GENOMIC DNA]</scope>
    <source>
        <strain evidence="20 21">BIT-26</strain>
    </source>
</reference>
<dbReference type="InterPro" id="IPR012340">
    <property type="entry name" value="NA-bd_OB-fold"/>
</dbReference>
<dbReference type="Pfam" id="PF03484">
    <property type="entry name" value="B5"/>
    <property type="match status" value="1"/>
</dbReference>
<dbReference type="Gene3D" id="3.30.70.380">
    <property type="entry name" value="Ferrodoxin-fold anticodon-binding domain"/>
    <property type="match status" value="1"/>
</dbReference>
<evidence type="ECO:0000256" key="1">
    <source>
        <dbReference type="ARBA" id="ARBA00004496"/>
    </source>
</evidence>
<feature type="domain" description="B5" evidence="19">
    <location>
        <begin position="401"/>
        <end position="476"/>
    </location>
</feature>
<dbReference type="NCBIfam" id="TIGR00472">
    <property type="entry name" value="pheT_bact"/>
    <property type="match status" value="1"/>
</dbReference>
<feature type="binding site" evidence="15">
    <location>
        <position position="464"/>
    </location>
    <ligand>
        <name>Mg(2+)</name>
        <dbReference type="ChEBI" id="CHEBI:18420"/>
        <note>shared with alpha subunit</note>
    </ligand>
</feature>
<evidence type="ECO:0000256" key="7">
    <source>
        <dbReference type="ARBA" id="ARBA00022723"/>
    </source>
</evidence>
<dbReference type="SUPFAM" id="SSF56037">
    <property type="entry name" value="PheT/TilS domain"/>
    <property type="match status" value="1"/>
</dbReference>
<dbReference type="Pfam" id="PF03147">
    <property type="entry name" value="FDX-ACB"/>
    <property type="match status" value="1"/>
</dbReference>
<dbReference type="GO" id="GO:0009328">
    <property type="term" value="C:phenylalanine-tRNA ligase complex"/>
    <property type="evidence" value="ECO:0007669"/>
    <property type="project" value="TreeGrafter"/>
</dbReference>
<dbReference type="GO" id="GO:0006432">
    <property type="term" value="P:phenylalanyl-tRNA aminoacylation"/>
    <property type="evidence" value="ECO:0007669"/>
    <property type="project" value="UniProtKB-UniRule"/>
</dbReference>
<keyword evidence="10 15" id="KW-0460">Magnesium</keyword>
<dbReference type="InterPro" id="IPR005147">
    <property type="entry name" value="tRNA_synthase_B5-dom"/>
</dbReference>
<feature type="binding site" evidence="15">
    <location>
        <position position="460"/>
    </location>
    <ligand>
        <name>Mg(2+)</name>
        <dbReference type="ChEBI" id="CHEBI:18420"/>
        <note>shared with alpha subunit</note>
    </ligand>
</feature>
<dbReference type="RefSeq" id="WP_141174280.1">
    <property type="nucleotide sequence ID" value="NZ_JBHUFX010000011.1"/>
</dbReference>
<dbReference type="InterPro" id="IPR020825">
    <property type="entry name" value="Phe-tRNA_synthase-like_B3/B4"/>
</dbReference>
<feature type="domain" description="TRNA-binding" evidence="17">
    <location>
        <begin position="39"/>
        <end position="148"/>
    </location>
</feature>
<evidence type="ECO:0000256" key="10">
    <source>
        <dbReference type="ARBA" id="ARBA00022842"/>
    </source>
</evidence>
<evidence type="ECO:0000259" key="18">
    <source>
        <dbReference type="PROSITE" id="PS51447"/>
    </source>
</evidence>
<keyword evidence="6 15" id="KW-0436">Ligase</keyword>
<evidence type="ECO:0000256" key="13">
    <source>
        <dbReference type="ARBA" id="ARBA00023146"/>
    </source>
</evidence>
<evidence type="ECO:0000313" key="20">
    <source>
        <dbReference type="EMBL" id="TPW44260.1"/>
    </source>
</evidence>
<dbReference type="Proteomes" id="UP000319523">
    <property type="component" value="Unassembled WGS sequence"/>
</dbReference>
<feature type="binding site" evidence="15">
    <location>
        <position position="463"/>
    </location>
    <ligand>
        <name>Mg(2+)</name>
        <dbReference type="ChEBI" id="CHEBI:18420"/>
        <note>shared with alpha subunit</note>
    </ligand>
</feature>
<dbReference type="FunFam" id="2.40.50.140:FF:000045">
    <property type="entry name" value="Phenylalanine--tRNA ligase beta subunit"/>
    <property type="match status" value="1"/>
</dbReference>
<dbReference type="Pfam" id="PF03483">
    <property type="entry name" value="B3_4"/>
    <property type="match status" value="1"/>
</dbReference>
<name>A0A506VGR9_9GAMM</name>
<dbReference type="AlphaFoldDB" id="A0A506VGR9"/>
<dbReference type="SUPFAM" id="SSF55681">
    <property type="entry name" value="Class II aaRS and biotin synthetases"/>
    <property type="match status" value="1"/>
</dbReference>
<evidence type="ECO:0000256" key="5">
    <source>
        <dbReference type="ARBA" id="ARBA00022555"/>
    </source>
</evidence>
<protein>
    <recommendedName>
        <fullName evidence="15">Phenylalanine--tRNA ligase beta subunit</fullName>
        <ecNumber evidence="15">6.1.1.20</ecNumber>
    </recommendedName>
    <alternativeName>
        <fullName evidence="15">Phenylalanyl-tRNA synthetase beta subunit</fullName>
        <shortName evidence="15">PheRS</shortName>
    </alternativeName>
</protein>
<evidence type="ECO:0000256" key="8">
    <source>
        <dbReference type="ARBA" id="ARBA00022741"/>
    </source>
</evidence>
<comment type="cofactor">
    <cofactor evidence="15">
        <name>Mg(2+)</name>
        <dbReference type="ChEBI" id="CHEBI:18420"/>
    </cofactor>
    <text evidence="15">Binds 2 magnesium ions per tetramer.</text>
</comment>
<keyword evidence="5 16" id="KW-0820">tRNA-binding</keyword>
<dbReference type="PROSITE" id="PS50886">
    <property type="entry name" value="TRBD"/>
    <property type="match status" value="1"/>
</dbReference>
<comment type="subcellular location">
    <subcellularLocation>
        <location evidence="1 15">Cytoplasm</location>
    </subcellularLocation>
</comment>
<dbReference type="Gene3D" id="2.40.50.140">
    <property type="entry name" value="Nucleic acid-binding proteins"/>
    <property type="match status" value="1"/>
</dbReference>
<comment type="similarity">
    <text evidence="2 15">Belongs to the phenylalanyl-tRNA synthetase beta subunit family. Type 1 subfamily.</text>
</comment>
<keyword evidence="8 15" id="KW-0547">Nucleotide-binding</keyword>
<dbReference type="OrthoDB" id="9805455at2"/>
<dbReference type="InterPro" id="IPR005121">
    <property type="entry name" value="Fdx_antiC-bd"/>
</dbReference>
<dbReference type="InterPro" id="IPR004532">
    <property type="entry name" value="Phe-tRNA-ligase_IIc_bsu_bact"/>
</dbReference>
<dbReference type="PROSITE" id="PS51483">
    <property type="entry name" value="B5"/>
    <property type="match status" value="1"/>
</dbReference>
<dbReference type="PROSITE" id="PS51447">
    <property type="entry name" value="FDX_ACB"/>
    <property type="match status" value="1"/>
</dbReference>
<evidence type="ECO:0000256" key="11">
    <source>
        <dbReference type="ARBA" id="ARBA00022884"/>
    </source>
</evidence>
<dbReference type="EMBL" id="VHQI01000001">
    <property type="protein sequence ID" value="TPW44260.1"/>
    <property type="molecule type" value="Genomic_DNA"/>
</dbReference>
<dbReference type="NCBIfam" id="NF045760">
    <property type="entry name" value="YtpR"/>
    <property type="match status" value="1"/>
</dbReference>
<comment type="subunit">
    <text evidence="3 15">Tetramer of two alpha and two beta subunits.</text>
</comment>
<evidence type="ECO:0000256" key="2">
    <source>
        <dbReference type="ARBA" id="ARBA00008653"/>
    </source>
</evidence>
<evidence type="ECO:0000256" key="6">
    <source>
        <dbReference type="ARBA" id="ARBA00022598"/>
    </source>
</evidence>
<dbReference type="SUPFAM" id="SSF46955">
    <property type="entry name" value="Putative DNA-binding domain"/>
    <property type="match status" value="1"/>
</dbReference>
<dbReference type="GO" id="GO:0000287">
    <property type="term" value="F:magnesium ion binding"/>
    <property type="evidence" value="ECO:0007669"/>
    <property type="project" value="UniProtKB-UniRule"/>
</dbReference>
<dbReference type="InterPro" id="IPR036690">
    <property type="entry name" value="Fdx_antiC-bd_sf"/>
</dbReference>
<keyword evidence="4 15" id="KW-0963">Cytoplasm</keyword>
<dbReference type="SUPFAM" id="SSF50249">
    <property type="entry name" value="Nucleic acid-binding proteins"/>
    <property type="match status" value="1"/>
</dbReference>
<dbReference type="GO" id="GO:0004826">
    <property type="term" value="F:phenylalanine-tRNA ligase activity"/>
    <property type="evidence" value="ECO:0007669"/>
    <property type="project" value="UniProtKB-UniRule"/>
</dbReference>
<dbReference type="FunFam" id="3.30.930.10:FF:000022">
    <property type="entry name" value="Phenylalanine--tRNA ligase beta subunit"/>
    <property type="match status" value="1"/>
</dbReference>
<dbReference type="CDD" id="cd02796">
    <property type="entry name" value="tRNA_bind_bactPheRS"/>
    <property type="match status" value="1"/>
</dbReference>
<dbReference type="GO" id="GO:0000049">
    <property type="term" value="F:tRNA binding"/>
    <property type="evidence" value="ECO:0007669"/>
    <property type="project" value="UniProtKB-UniRule"/>
</dbReference>
<gene>
    <name evidence="15 20" type="primary">pheT</name>
    <name evidence="20" type="ORF">FKM52_00675</name>
</gene>
<dbReference type="PANTHER" id="PTHR10947:SF0">
    <property type="entry name" value="PHENYLALANINE--TRNA LIGASE BETA SUBUNIT"/>
    <property type="match status" value="1"/>
</dbReference>
<evidence type="ECO:0000256" key="3">
    <source>
        <dbReference type="ARBA" id="ARBA00011209"/>
    </source>
</evidence>
<organism evidence="20 21">
    <name type="scientific">Mixta tenebrionis</name>
    <dbReference type="NCBI Taxonomy" id="2562439"/>
    <lineage>
        <taxon>Bacteria</taxon>
        <taxon>Pseudomonadati</taxon>
        <taxon>Pseudomonadota</taxon>
        <taxon>Gammaproteobacteria</taxon>
        <taxon>Enterobacterales</taxon>
        <taxon>Erwiniaceae</taxon>
        <taxon>Mixta</taxon>
    </lineage>
</organism>
<accession>A0A506VGR9</accession>
<dbReference type="SMART" id="SM00874">
    <property type="entry name" value="B5"/>
    <property type="match status" value="1"/>
</dbReference>
<dbReference type="FunFam" id="3.50.40.10:FF:000001">
    <property type="entry name" value="Phenylalanine--tRNA ligase beta subunit"/>
    <property type="match status" value="1"/>
</dbReference>
<dbReference type="FunFam" id="3.30.70.380:FF:000001">
    <property type="entry name" value="Phenylalanine--tRNA ligase beta subunit"/>
    <property type="match status" value="1"/>
</dbReference>
<dbReference type="InterPro" id="IPR002547">
    <property type="entry name" value="tRNA-bd_dom"/>
</dbReference>
<dbReference type="Gene3D" id="3.30.930.10">
    <property type="entry name" value="Bira Bifunctional Protein, Domain 2"/>
    <property type="match status" value="1"/>
</dbReference>
<dbReference type="HAMAP" id="MF_00283">
    <property type="entry name" value="Phe_tRNA_synth_beta1"/>
    <property type="match status" value="1"/>
</dbReference>
<keyword evidence="9 15" id="KW-0067">ATP-binding</keyword>
<evidence type="ECO:0000259" key="17">
    <source>
        <dbReference type="PROSITE" id="PS50886"/>
    </source>
</evidence>
<dbReference type="InterPro" id="IPR041616">
    <property type="entry name" value="PheRS_beta_core"/>
</dbReference>
<keyword evidence="13 15" id="KW-0030">Aminoacyl-tRNA synthetase</keyword>
<evidence type="ECO:0000259" key="19">
    <source>
        <dbReference type="PROSITE" id="PS51483"/>
    </source>
</evidence>
<dbReference type="InterPro" id="IPR005146">
    <property type="entry name" value="B3/B4_tRNA-bd"/>
</dbReference>
<keyword evidence="7 15" id="KW-0479">Metal-binding</keyword>
<dbReference type="InterPro" id="IPR045060">
    <property type="entry name" value="Phe-tRNA-ligase_IIc_bsu"/>
</dbReference>
<dbReference type="PANTHER" id="PTHR10947">
    <property type="entry name" value="PHENYLALANYL-TRNA SYNTHETASE BETA CHAIN AND LEUCINE-RICH REPEAT-CONTAINING PROTEIN 47"/>
    <property type="match status" value="1"/>
</dbReference>
<evidence type="ECO:0000313" key="21">
    <source>
        <dbReference type="Proteomes" id="UP000319523"/>
    </source>
</evidence>
<dbReference type="Pfam" id="PF01588">
    <property type="entry name" value="tRNA_bind"/>
    <property type="match status" value="1"/>
</dbReference>
<evidence type="ECO:0000256" key="15">
    <source>
        <dbReference type="HAMAP-Rule" id="MF_00283"/>
    </source>
</evidence>
<dbReference type="FunFam" id="3.30.56.10:FF:000002">
    <property type="entry name" value="Phenylalanine--tRNA ligase beta subunit"/>
    <property type="match status" value="1"/>
</dbReference>
<comment type="caution">
    <text evidence="20">The sequence shown here is derived from an EMBL/GenBank/DDBJ whole genome shotgun (WGS) entry which is preliminary data.</text>
</comment>
<evidence type="ECO:0000256" key="14">
    <source>
        <dbReference type="ARBA" id="ARBA00049255"/>
    </source>
</evidence>
<dbReference type="CDD" id="cd00769">
    <property type="entry name" value="PheRS_beta_core"/>
    <property type="match status" value="1"/>
</dbReference>
<dbReference type="InterPro" id="IPR033714">
    <property type="entry name" value="tRNA_bind_bactPheRS"/>
</dbReference>
<dbReference type="Gene3D" id="3.30.56.10">
    <property type="match status" value="2"/>
</dbReference>
<keyword evidence="21" id="KW-1185">Reference proteome</keyword>